<dbReference type="PANTHER" id="PTHR10438">
    <property type="entry name" value="THIOREDOXIN"/>
    <property type="match status" value="1"/>
</dbReference>
<dbReference type="Proteomes" id="UP000294830">
    <property type="component" value="Unassembled WGS sequence"/>
</dbReference>
<dbReference type="PANTHER" id="PTHR10438:SF463">
    <property type="entry name" value="THIOREDOXIN"/>
    <property type="match status" value="1"/>
</dbReference>
<evidence type="ECO:0000313" key="2">
    <source>
        <dbReference type="EMBL" id="TCN72172.1"/>
    </source>
</evidence>
<organism evidence="2 3">
    <name type="scientific">Acetobacteroides hydrogenigenes</name>
    <dbReference type="NCBI Taxonomy" id="979970"/>
    <lineage>
        <taxon>Bacteria</taxon>
        <taxon>Pseudomonadati</taxon>
        <taxon>Bacteroidota</taxon>
        <taxon>Bacteroidia</taxon>
        <taxon>Bacteroidales</taxon>
        <taxon>Rikenellaceae</taxon>
        <taxon>Acetobacteroides</taxon>
    </lineage>
</organism>
<keyword evidence="3" id="KW-1185">Reference proteome</keyword>
<accession>A0A4R2EX76</accession>
<dbReference type="Pfam" id="PF00085">
    <property type="entry name" value="Thioredoxin"/>
    <property type="match status" value="1"/>
</dbReference>
<evidence type="ECO:0000259" key="1">
    <source>
        <dbReference type="PROSITE" id="PS51352"/>
    </source>
</evidence>
<dbReference type="InterPro" id="IPR013766">
    <property type="entry name" value="Thioredoxin_domain"/>
</dbReference>
<dbReference type="InterPro" id="IPR050620">
    <property type="entry name" value="Thioredoxin_H-type-like"/>
</dbReference>
<dbReference type="InterPro" id="IPR036249">
    <property type="entry name" value="Thioredoxin-like_sf"/>
</dbReference>
<gene>
    <name evidence="2" type="ORF">CLV25_102135</name>
</gene>
<comment type="caution">
    <text evidence="2">The sequence shown here is derived from an EMBL/GenBank/DDBJ whole genome shotgun (WGS) entry which is preliminary data.</text>
</comment>
<dbReference type="PROSITE" id="PS51352">
    <property type="entry name" value="THIOREDOXIN_2"/>
    <property type="match status" value="1"/>
</dbReference>
<name>A0A4R2EX76_9BACT</name>
<proteinExistence type="predicted"/>
<dbReference type="Gene3D" id="3.40.30.10">
    <property type="entry name" value="Glutaredoxin"/>
    <property type="match status" value="1"/>
</dbReference>
<feature type="domain" description="Thioredoxin" evidence="1">
    <location>
        <begin position="1"/>
        <end position="132"/>
    </location>
</feature>
<sequence>MLLLLPLTFGGSLLAQNRSVSFEDTTLAVSLAKAKAANKLIFFDGYATWCGPCKYMSNTVFKQDKVADFFNANFVNVKFDMEKGEGIELAKKYAVKAYPTFLILDAEGNLVHRIVGGAEADEFIEKVKVGMNPTTSLAGQQASYQNGNREPDFVKSYLKTLQDAYMEDSAQDVATAYLRSLKEKDRITKENWPIYNDFINDASSKEFLFILTNRIKFTDAIGDSAVDAKISSVFTEKAMSFLVNRKGSVYSKEEALKLRNLISASKPANIQKFNLILDMADAKFAKNGSALAGLVTTSMKNANLSDQESYSILSQIVPLVADSAPKNDKLLVSAYIDTVIASLKEPKAKPYFEKMKGKLSGTTEETKK</sequence>
<evidence type="ECO:0000313" key="3">
    <source>
        <dbReference type="Proteomes" id="UP000294830"/>
    </source>
</evidence>
<reference evidence="2 3" key="1">
    <citation type="submission" date="2019-03" db="EMBL/GenBank/DDBJ databases">
        <title>Genomic Encyclopedia of Archaeal and Bacterial Type Strains, Phase II (KMG-II): from individual species to whole genera.</title>
        <authorList>
            <person name="Goeker M."/>
        </authorList>
    </citation>
    <scope>NUCLEOTIDE SEQUENCE [LARGE SCALE GENOMIC DNA]</scope>
    <source>
        <strain evidence="2 3">RL-C</strain>
    </source>
</reference>
<dbReference type="AlphaFoldDB" id="A0A4R2EX76"/>
<dbReference type="SUPFAM" id="SSF52833">
    <property type="entry name" value="Thioredoxin-like"/>
    <property type="match status" value="1"/>
</dbReference>
<protein>
    <submittedName>
        <fullName evidence="2">Thioredoxin</fullName>
    </submittedName>
</protein>
<dbReference type="OrthoDB" id="1099736at2"/>
<dbReference type="EMBL" id="SLWB01000002">
    <property type="protein sequence ID" value="TCN72172.1"/>
    <property type="molecule type" value="Genomic_DNA"/>
</dbReference>